<evidence type="ECO:0000313" key="1">
    <source>
        <dbReference type="EMBL" id="CAG8613403.1"/>
    </source>
</evidence>
<organism evidence="1 2">
    <name type="scientific">Dentiscutata heterogama</name>
    <dbReference type="NCBI Taxonomy" id="1316150"/>
    <lineage>
        <taxon>Eukaryota</taxon>
        <taxon>Fungi</taxon>
        <taxon>Fungi incertae sedis</taxon>
        <taxon>Mucoromycota</taxon>
        <taxon>Glomeromycotina</taxon>
        <taxon>Glomeromycetes</taxon>
        <taxon>Diversisporales</taxon>
        <taxon>Gigasporaceae</taxon>
        <taxon>Dentiscutata</taxon>
    </lineage>
</organism>
<evidence type="ECO:0000313" key="2">
    <source>
        <dbReference type="Proteomes" id="UP000789702"/>
    </source>
</evidence>
<keyword evidence="2" id="KW-1185">Reference proteome</keyword>
<comment type="caution">
    <text evidence="1">The sequence shown here is derived from an EMBL/GenBank/DDBJ whole genome shotgun (WGS) entry which is preliminary data.</text>
</comment>
<protein>
    <submittedName>
        <fullName evidence="1">15252_t:CDS:1</fullName>
    </submittedName>
</protein>
<feature type="non-terminal residue" evidence="1">
    <location>
        <position position="72"/>
    </location>
</feature>
<gene>
    <name evidence="1" type="ORF">DHETER_LOCUS7724</name>
</gene>
<reference evidence="1" key="1">
    <citation type="submission" date="2021-06" db="EMBL/GenBank/DDBJ databases">
        <authorList>
            <person name="Kallberg Y."/>
            <person name="Tangrot J."/>
            <person name="Rosling A."/>
        </authorList>
    </citation>
    <scope>NUCLEOTIDE SEQUENCE</scope>
    <source>
        <strain evidence="1">IL203A</strain>
    </source>
</reference>
<name>A0ACA9MTJ8_9GLOM</name>
<dbReference type="EMBL" id="CAJVPU010011294">
    <property type="protein sequence ID" value="CAG8613403.1"/>
    <property type="molecule type" value="Genomic_DNA"/>
</dbReference>
<sequence>MDGHAKGNGDISAVAATHSPIIFIDSGEHIHDLERFEPRRFVQKMLGMGDLIEKVEDLKLDQNKNLLKNLEQ</sequence>
<accession>A0ACA9MTJ8</accession>
<dbReference type="Proteomes" id="UP000789702">
    <property type="component" value="Unassembled WGS sequence"/>
</dbReference>
<proteinExistence type="predicted"/>